<evidence type="ECO:0000256" key="1">
    <source>
        <dbReference type="ARBA" id="ARBA00022478"/>
    </source>
</evidence>
<dbReference type="EMBL" id="MN739179">
    <property type="protein sequence ID" value="QHS92484.1"/>
    <property type="molecule type" value="Genomic_DNA"/>
</dbReference>
<dbReference type="Pfam" id="PF01192">
    <property type="entry name" value="RNA_pol_Rpb6"/>
    <property type="match status" value="1"/>
</dbReference>
<organism evidence="4">
    <name type="scientific">viral metagenome</name>
    <dbReference type="NCBI Taxonomy" id="1070528"/>
    <lineage>
        <taxon>unclassified sequences</taxon>
        <taxon>metagenomes</taxon>
        <taxon>organismal metagenomes</taxon>
    </lineage>
</organism>
<feature type="region of interest" description="Disordered" evidence="3">
    <location>
        <begin position="36"/>
        <end position="98"/>
    </location>
</feature>
<dbReference type="GO" id="GO:0003899">
    <property type="term" value="F:DNA-directed RNA polymerase activity"/>
    <property type="evidence" value="ECO:0007669"/>
    <property type="project" value="InterPro"/>
</dbReference>
<dbReference type="InterPro" id="IPR006110">
    <property type="entry name" value="Pol_omega/Rpo6/RPB6"/>
</dbReference>
<dbReference type="GO" id="GO:0006360">
    <property type="term" value="P:transcription by RNA polymerase I"/>
    <property type="evidence" value="ECO:0007669"/>
    <property type="project" value="TreeGrafter"/>
</dbReference>
<dbReference type="SMART" id="SM01409">
    <property type="entry name" value="RNA_pol_Rpb6"/>
    <property type="match status" value="1"/>
</dbReference>
<sequence>MSWWKFDFKFDIITLHFYQRHKYKSVMDDNDFVDEAFADDGDDFDDDVGDEDETEIAEPEPEQEVEPDEGEDKGEEDGEEAEEDGDEEEEAAIGFEPDDEFLREKITGLGLGAESDVDQFHQIVDQRRKMVGTTVTSSMDPSHRLTKYELAAVIGYRAQQIAEGAQPYVKVAENTDPITIAIDEFDHNLIPFMIERPYPSNKIGRFKYETFRLDELTNVLSVTK</sequence>
<dbReference type="NCBIfam" id="NF002208">
    <property type="entry name" value="PRK01099.1-3"/>
    <property type="match status" value="1"/>
</dbReference>
<evidence type="ECO:0000256" key="3">
    <source>
        <dbReference type="SAM" id="MobiDB-lite"/>
    </source>
</evidence>
<accession>A0A6C0BLD0</accession>
<dbReference type="GO" id="GO:0006366">
    <property type="term" value="P:transcription by RNA polymerase II"/>
    <property type="evidence" value="ECO:0007669"/>
    <property type="project" value="TreeGrafter"/>
</dbReference>
<keyword evidence="1" id="KW-0240">DNA-directed RNA polymerase</keyword>
<evidence type="ECO:0000313" key="4">
    <source>
        <dbReference type="EMBL" id="QHS92484.1"/>
    </source>
</evidence>
<dbReference type="GO" id="GO:0003677">
    <property type="term" value="F:DNA binding"/>
    <property type="evidence" value="ECO:0007669"/>
    <property type="project" value="InterPro"/>
</dbReference>
<dbReference type="PANTHER" id="PTHR47227">
    <property type="entry name" value="DNA-DIRECTED RNA POLYMERASE SUBUNIT K"/>
    <property type="match status" value="1"/>
</dbReference>
<dbReference type="AlphaFoldDB" id="A0A6C0BLD0"/>
<proteinExistence type="predicted"/>
<dbReference type="GO" id="GO:0000428">
    <property type="term" value="C:DNA-directed RNA polymerase complex"/>
    <property type="evidence" value="ECO:0007669"/>
    <property type="project" value="UniProtKB-KW"/>
</dbReference>
<name>A0A6C0BLD0_9ZZZZ</name>
<dbReference type="Gene3D" id="3.90.940.10">
    <property type="match status" value="1"/>
</dbReference>
<dbReference type="PANTHER" id="PTHR47227:SF5">
    <property type="entry name" value="DNA-DIRECTED RNA POLYMERASES I, II, AND III SUBUNIT RPABC2"/>
    <property type="match status" value="1"/>
</dbReference>
<reference evidence="4" key="1">
    <citation type="journal article" date="2020" name="Nature">
        <title>Giant virus diversity and host interactions through global metagenomics.</title>
        <authorList>
            <person name="Schulz F."/>
            <person name="Roux S."/>
            <person name="Paez-Espino D."/>
            <person name="Jungbluth S."/>
            <person name="Walsh D.A."/>
            <person name="Denef V.J."/>
            <person name="McMahon K.D."/>
            <person name="Konstantinidis K.T."/>
            <person name="Eloe-Fadrosh E.A."/>
            <person name="Kyrpides N.C."/>
            <person name="Woyke T."/>
        </authorList>
    </citation>
    <scope>NUCLEOTIDE SEQUENCE</scope>
    <source>
        <strain evidence="4">GVMAG-M-3300014204-73</strain>
    </source>
</reference>
<dbReference type="GO" id="GO:0042797">
    <property type="term" value="P:tRNA transcription by RNA polymerase III"/>
    <property type="evidence" value="ECO:0007669"/>
    <property type="project" value="TreeGrafter"/>
</dbReference>
<evidence type="ECO:0008006" key="5">
    <source>
        <dbReference type="Google" id="ProtNLM"/>
    </source>
</evidence>
<evidence type="ECO:0000256" key="2">
    <source>
        <dbReference type="ARBA" id="ARBA00023163"/>
    </source>
</evidence>
<keyword evidence="2" id="KW-0804">Transcription</keyword>
<dbReference type="InterPro" id="IPR036161">
    <property type="entry name" value="RPB6/omega-like_sf"/>
</dbReference>
<protein>
    <recommendedName>
        <fullName evidence="5">DNA-directed RNA polymerase</fullName>
    </recommendedName>
</protein>
<dbReference type="SUPFAM" id="SSF63562">
    <property type="entry name" value="RPB6/omega subunit-like"/>
    <property type="match status" value="1"/>
</dbReference>